<dbReference type="CDD" id="cd18580">
    <property type="entry name" value="ABC_6TM_ABCC_D2"/>
    <property type="match status" value="1"/>
</dbReference>
<dbReference type="InterPro" id="IPR011527">
    <property type="entry name" value="ABC1_TM_dom"/>
</dbReference>
<feature type="transmembrane region" description="Helical" evidence="10">
    <location>
        <begin position="743"/>
        <end position="768"/>
    </location>
</feature>
<dbReference type="InterPro" id="IPR003593">
    <property type="entry name" value="AAA+_ATPase"/>
</dbReference>
<evidence type="ECO:0000259" key="11">
    <source>
        <dbReference type="PROSITE" id="PS50893"/>
    </source>
</evidence>
<gene>
    <name evidence="13" type="ORF">ASTO00021_LOCUS3135</name>
</gene>
<dbReference type="FunFam" id="3.40.50.300:FF:000630">
    <property type="entry name" value="ATP-binding cassette (ABC) transporter, putative"/>
    <property type="match status" value="1"/>
</dbReference>
<feature type="region of interest" description="Disordered" evidence="9">
    <location>
        <begin position="133"/>
        <end position="160"/>
    </location>
</feature>
<evidence type="ECO:0000256" key="4">
    <source>
        <dbReference type="ARBA" id="ARBA00022692"/>
    </source>
</evidence>
<keyword evidence="8 10" id="KW-0472">Membrane</keyword>
<feature type="transmembrane region" description="Helical" evidence="10">
    <location>
        <begin position="36"/>
        <end position="55"/>
    </location>
</feature>
<dbReference type="SUPFAM" id="SSF90123">
    <property type="entry name" value="ABC transporter transmembrane region"/>
    <property type="match status" value="1"/>
</dbReference>
<dbReference type="PANTHER" id="PTHR24223:SF456">
    <property type="entry name" value="MULTIDRUG RESISTANCE-ASSOCIATED PROTEIN LETHAL(2)03659"/>
    <property type="match status" value="1"/>
</dbReference>
<dbReference type="Gene3D" id="3.40.50.300">
    <property type="entry name" value="P-loop containing nucleotide triphosphate hydrolases"/>
    <property type="match status" value="2"/>
</dbReference>
<reference evidence="13" key="1">
    <citation type="submission" date="2021-01" db="EMBL/GenBank/DDBJ databases">
        <authorList>
            <person name="Corre E."/>
            <person name="Pelletier E."/>
            <person name="Niang G."/>
            <person name="Scheremetjew M."/>
            <person name="Finn R."/>
            <person name="Kale V."/>
            <person name="Holt S."/>
            <person name="Cochrane G."/>
            <person name="Meng A."/>
            <person name="Brown T."/>
            <person name="Cohen L."/>
        </authorList>
    </citation>
    <scope>NUCLEOTIDE SEQUENCE</scope>
    <source>
        <strain evidence="13">GSBS06</strain>
    </source>
</reference>
<feature type="transmembrane region" description="Helical" evidence="10">
    <location>
        <begin position="62"/>
        <end position="82"/>
    </location>
</feature>
<dbReference type="InterPro" id="IPR017871">
    <property type="entry name" value="ABC_transporter-like_CS"/>
</dbReference>
<dbReference type="GO" id="GO:0016020">
    <property type="term" value="C:membrane"/>
    <property type="evidence" value="ECO:0007669"/>
    <property type="project" value="UniProtKB-SubCell"/>
</dbReference>
<feature type="compositionally biased region" description="Basic and acidic residues" evidence="9">
    <location>
        <begin position="946"/>
        <end position="960"/>
    </location>
</feature>
<dbReference type="PROSITE" id="PS50893">
    <property type="entry name" value="ABC_TRANSPORTER_2"/>
    <property type="match status" value="2"/>
</dbReference>
<evidence type="ECO:0000256" key="5">
    <source>
        <dbReference type="ARBA" id="ARBA00022741"/>
    </source>
</evidence>
<keyword evidence="5" id="KW-0547">Nucleotide-binding</keyword>
<feature type="transmembrane region" description="Helical" evidence="10">
    <location>
        <begin position="605"/>
        <end position="638"/>
    </location>
</feature>
<dbReference type="EMBL" id="HBIN01004443">
    <property type="protein sequence ID" value="CAE0432817.1"/>
    <property type="molecule type" value="Transcribed_RNA"/>
</dbReference>
<feature type="domain" description="ABC transporter" evidence="11">
    <location>
        <begin position="155"/>
        <end position="380"/>
    </location>
</feature>
<evidence type="ECO:0000256" key="6">
    <source>
        <dbReference type="ARBA" id="ARBA00022840"/>
    </source>
</evidence>
<dbReference type="InterPro" id="IPR027417">
    <property type="entry name" value="P-loop_NTPase"/>
</dbReference>
<evidence type="ECO:0008006" key="14">
    <source>
        <dbReference type="Google" id="ProtNLM"/>
    </source>
</evidence>
<dbReference type="GO" id="GO:0140359">
    <property type="term" value="F:ABC-type transporter activity"/>
    <property type="evidence" value="ECO:0007669"/>
    <property type="project" value="InterPro"/>
</dbReference>
<dbReference type="InterPro" id="IPR044726">
    <property type="entry name" value="ABCC_6TM_D2"/>
</dbReference>
<evidence type="ECO:0000256" key="7">
    <source>
        <dbReference type="ARBA" id="ARBA00022989"/>
    </source>
</evidence>
<organism evidence="13">
    <name type="scientific">Aplanochytrium stocchinoi</name>
    <dbReference type="NCBI Taxonomy" id="215587"/>
    <lineage>
        <taxon>Eukaryota</taxon>
        <taxon>Sar</taxon>
        <taxon>Stramenopiles</taxon>
        <taxon>Bigyra</taxon>
        <taxon>Labyrinthulomycetes</taxon>
        <taxon>Thraustochytrida</taxon>
        <taxon>Thraustochytriidae</taxon>
        <taxon>Aplanochytrium</taxon>
    </lineage>
</organism>
<dbReference type="PROSITE" id="PS00211">
    <property type="entry name" value="ABC_TRANSPORTER_1"/>
    <property type="match status" value="1"/>
</dbReference>
<dbReference type="Pfam" id="PF00664">
    <property type="entry name" value="ABC_membrane"/>
    <property type="match status" value="1"/>
</dbReference>
<dbReference type="GO" id="GO:0016887">
    <property type="term" value="F:ATP hydrolysis activity"/>
    <property type="evidence" value="ECO:0007669"/>
    <property type="project" value="InterPro"/>
</dbReference>
<proteinExistence type="inferred from homology"/>
<evidence type="ECO:0000256" key="8">
    <source>
        <dbReference type="ARBA" id="ARBA00023136"/>
    </source>
</evidence>
<evidence type="ECO:0000256" key="2">
    <source>
        <dbReference type="ARBA" id="ARBA00009726"/>
    </source>
</evidence>
<evidence type="ECO:0000259" key="12">
    <source>
        <dbReference type="PROSITE" id="PS50929"/>
    </source>
</evidence>
<dbReference type="CDD" id="cd03244">
    <property type="entry name" value="ABCC_MRP_domain2"/>
    <property type="match status" value="1"/>
</dbReference>
<name>A0A7S3LJ39_9STRA</name>
<dbReference type="SMART" id="SM00382">
    <property type="entry name" value="AAA"/>
    <property type="match status" value="2"/>
</dbReference>
<dbReference type="InterPro" id="IPR050173">
    <property type="entry name" value="ABC_transporter_C-like"/>
</dbReference>
<accession>A0A7S3LJ39</accession>
<comment type="similarity">
    <text evidence="2">Belongs to the ABC transporter superfamily. ABCC family. Conjugate transporter (TC 3.A.1.208) subfamily.</text>
</comment>
<dbReference type="AlphaFoldDB" id="A0A7S3LJ39"/>
<feature type="transmembrane region" description="Helical" evidence="10">
    <location>
        <begin position="492"/>
        <end position="513"/>
    </location>
</feature>
<keyword evidence="6" id="KW-0067">ATP-binding</keyword>
<evidence type="ECO:0000256" key="1">
    <source>
        <dbReference type="ARBA" id="ARBA00004141"/>
    </source>
</evidence>
<feature type="transmembrane region" description="Helical" evidence="10">
    <location>
        <begin position="705"/>
        <end position="731"/>
    </location>
</feature>
<keyword evidence="4 10" id="KW-0812">Transmembrane</keyword>
<dbReference type="Gene3D" id="1.20.1560.10">
    <property type="entry name" value="ABC transporter type 1, transmembrane domain"/>
    <property type="match status" value="2"/>
</dbReference>
<evidence type="ECO:0000256" key="3">
    <source>
        <dbReference type="ARBA" id="ARBA00022448"/>
    </source>
</evidence>
<keyword evidence="7 10" id="KW-1133">Transmembrane helix</keyword>
<dbReference type="PROSITE" id="PS50929">
    <property type="entry name" value="ABC_TM1F"/>
    <property type="match status" value="1"/>
</dbReference>
<dbReference type="InterPro" id="IPR003439">
    <property type="entry name" value="ABC_transporter-like_ATP-bd"/>
</dbReference>
<dbReference type="PANTHER" id="PTHR24223">
    <property type="entry name" value="ATP-BINDING CASSETTE SUB-FAMILY C"/>
    <property type="match status" value="1"/>
</dbReference>
<feature type="transmembrane region" description="Helical" evidence="10">
    <location>
        <begin position="525"/>
        <end position="546"/>
    </location>
</feature>
<evidence type="ECO:0000256" key="9">
    <source>
        <dbReference type="SAM" id="MobiDB-lite"/>
    </source>
</evidence>
<feature type="domain" description="ABC transmembrane type-1" evidence="12">
    <location>
        <begin position="525"/>
        <end position="750"/>
    </location>
</feature>
<dbReference type="InterPro" id="IPR036640">
    <property type="entry name" value="ABC1_TM_sf"/>
</dbReference>
<protein>
    <recommendedName>
        <fullName evidence="14">ATP-dependent transporter ycf16</fullName>
    </recommendedName>
</protein>
<comment type="subcellular location">
    <subcellularLocation>
        <location evidence="1">Membrane</location>
        <topology evidence="1">Multi-pass membrane protein</topology>
    </subcellularLocation>
</comment>
<evidence type="ECO:0000256" key="10">
    <source>
        <dbReference type="SAM" id="Phobius"/>
    </source>
</evidence>
<sequence length="1096" mass="121185">MTAWEYPFQQILTNVRKEETDLIRSFRTLQVSSINLGRSSPALAACFTIITLVAINESDVTAANLFVAMSAFLALRLPLIGIPTQSVLLANTIVSFNRIGSYLLLEDSRKIQTLPDNGEYAIVLENAKLSYGAPQASQSKKENTDDSDASESAPSSDESSVKINVNPYSFQLTNINMKVPRKRMVAVVGRVASGKSSLLNSIIGSLHCVEGSIRVREKIAFVPQKPFVLSGMLRENITMGKEFDQTKYDRAVKTADLGIDFQNMKYGDKTEIGERGQTVSGGQQQRLAIARAIYSDPHVLIMDDPLSAVDTQVAQTIFKNLKSRFKDENLDCSLLMSLNQYHFLPEFDYIYVLKNGTIVEEGTYNKLVSDDDSLLKAMVSATDNTSMDHQESKTEVAEKDEEIVSGSDVDMMDISLKDVKIEDIEPTENEIVNKAENVDQNHAKKQAKIMHQDEEDGNKLVKKDFASKGAVAAVILKNYLGAMGRFSIPISFLLGALAYGILAFNDAFIYASLPEQTEAATMQKLAFIYMGLSLAHVLGVQALSLHNCHASVRASRSLHDECINYLLHAPITWFEANPSGRILSRFSGDLSNVDRQLAFIFDDCFQFFFMLLALSGVVIVIIPYLLPALLFGAILFGFEVVALDRSNREVKRYTNQALAPVLTNISETVSARGLIQAMNLGPFFSARQEVFVDRFVQNQYFSGTLINWSIMMTGLISFLLALPTSMTVIFLRDTIDASKAGLALTYAFLIPYFLGILAIVLPIGFAALTSLERVLEYHQLPQEPNWHEDLDKVLCPQLTGSGRRRSTVPKQAIMSWPSKGEIVFEEASLVYREGLPPAIDRLSVRFEGGKKIGVVGRTGAGKSSLTLLLFRVYEASTGRVLIDGQDISKVGLQLLRRSIASIPQHPLLLRGSIRKNLDPFGLYSTEKLKKVMLKVGLDLSLLDESKNDEKNNDKDGHDETGSQASDTTSAFTLSIGQRQLISLARVLLRDNLKIVIMDEPTSNIDQETDQNIQRAVRTELASSTVITIAHRLGTIIDCDKILVLEKGEIIEYDSGAVLLQNKDSHLYGIVESMGKETAASLLHKAKSVCTLPQQRN</sequence>
<dbReference type="GO" id="GO:0005524">
    <property type="term" value="F:ATP binding"/>
    <property type="evidence" value="ECO:0007669"/>
    <property type="project" value="UniProtKB-KW"/>
</dbReference>
<keyword evidence="3" id="KW-0813">Transport</keyword>
<feature type="region of interest" description="Disordered" evidence="9">
    <location>
        <begin position="946"/>
        <end position="966"/>
    </location>
</feature>
<dbReference type="Pfam" id="PF00005">
    <property type="entry name" value="ABC_tran"/>
    <property type="match status" value="2"/>
</dbReference>
<feature type="domain" description="ABC transporter" evidence="11">
    <location>
        <begin position="824"/>
        <end position="1071"/>
    </location>
</feature>
<dbReference type="SUPFAM" id="SSF52540">
    <property type="entry name" value="P-loop containing nucleoside triphosphate hydrolases"/>
    <property type="match status" value="2"/>
</dbReference>
<evidence type="ECO:0000313" key="13">
    <source>
        <dbReference type="EMBL" id="CAE0432817.1"/>
    </source>
</evidence>